<accession>A0A1I4P0X8</accession>
<gene>
    <name evidence="1" type="ORF">SAMN05216217_10240</name>
</gene>
<dbReference type="EMBL" id="FOUI01000002">
    <property type="protein sequence ID" value="SFM21190.1"/>
    <property type="molecule type" value="Genomic_DNA"/>
</dbReference>
<evidence type="ECO:0000313" key="1">
    <source>
        <dbReference type="EMBL" id="SFM21190.1"/>
    </source>
</evidence>
<dbReference type="Proteomes" id="UP000243629">
    <property type="component" value="Unassembled WGS sequence"/>
</dbReference>
<sequence length="80" mass="8767">MLQSLWNRTPKRHFALLDNQGRCLGLWQLCEAPRGLAWVEVNACDPRWIGKPLPASACVSSNSPPVRLVQRAPAASSAAM</sequence>
<organism evidence="1 2">
    <name type="scientific">Halopseudomonas yangmingensis</name>
    <dbReference type="NCBI Taxonomy" id="1720063"/>
    <lineage>
        <taxon>Bacteria</taxon>
        <taxon>Pseudomonadati</taxon>
        <taxon>Pseudomonadota</taxon>
        <taxon>Gammaproteobacteria</taxon>
        <taxon>Pseudomonadales</taxon>
        <taxon>Pseudomonadaceae</taxon>
        <taxon>Halopseudomonas</taxon>
    </lineage>
</organism>
<reference evidence="2" key="1">
    <citation type="submission" date="2016-10" db="EMBL/GenBank/DDBJ databases">
        <authorList>
            <person name="Varghese N."/>
            <person name="Submissions S."/>
        </authorList>
    </citation>
    <scope>NUCLEOTIDE SEQUENCE [LARGE SCALE GENOMIC DNA]</scope>
    <source>
        <strain evidence="2">DSM 24213</strain>
    </source>
</reference>
<dbReference type="OrthoDB" id="6910208at2"/>
<proteinExistence type="predicted"/>
<protein>
    <submittedName>
        <fullName evidence="1">Uncharacterized protein</fullName>
    </submittedName>
</protein>
<dbReference type="RefSeq" id="WP_093472263.1">
    <property type="nucleotide sequence ID" value="NZ_FOUI01000002.1"/>
</dbReference>
<evidence type="ECO:0000313" key="2">
    <source>
        <dbReference type="Proteomes" id="UP000243629"/>
    </source>
</evidence>
<keyword evidence="2" id="KW-1185">Reference proteome</keyword>
<name>A0A1I4P0X8_9GAMM</name>
<dbReference type="AlphaFoldDB" id="A0A1I4P0X8"/>